<reference evidence="3" key="1">
    <citation type="journal article" date="2019" name="Int. J. Syst. Evol. Microbiol.">
        <title>The Global Catalogue of Microorganisms (GCM) 10K type strain sequencing project: providing services to taxonomists for standard genome sequencing and annotation.</title>
        <authorList>
            <consortium name="The Broad Institute Genomics Platform"/>
            <consortium name="The Broad Institute Genome Sequencing Center for Infectious Disease"/>
            <person name="Wu L."/>
            <person name="Ma J."/>
        </authorList>
    </citation>
    <scope>NUCLEOTIDE SEQUENCE [LARGE SCALE GENOMIC DNA]</scope>
    <source>
        <strain evidence="3">NBRC 106593</strain>
    </source>
</reference>
<accession>A0ABW2AQL8</accession>
<organism evidence="2 3">
    <name type="scientific">Branchiibius cervicis</name>
    <dbReference type="NCBI Taxonomy" id="908252"/>
    <lineage>
        <taxon>Bacteria</taxon>
        <taxon>Bacillati</taxon>
        <taxon>Actinomycetota</taxon>
        <taxon>Actinomycetes</taxon>
        <taxon>Micrococcales</taxon>
        <taxon>Dermacoccaceae</taxon>
        <taxon>Branchiibius</taxon>
    </lineage>
</organism>
<proteinExistence type="predicted"/>
<name>A0ABW2AQL8_9MICO</name>
<evidence type="ECO:0000313" key="3">
    <source>
        <dbReference type="Proteomes" id="UP001596356"/>
    </source>
</evidence>
<dbReference type="RefSeq" id="WP_377820649.1">
    <property type="nucleotide sequence ID" value="NZ_JBHSWJ010000002.1"/>
</dbReference>
<evidence type="ECO:0000259" key="1">
    <source>
        <dbReference type="Pfam" id="PF01872"/>
    </source>
</evidence>
<sequence length="192" mass="20949">MSIIVVNHLSLDGVLQSPGRPDEDPRGGFRHGGWAQVDDDPSMGEVISQHLGQRFAWLFGRFSYEDMLSHWNRVGGPFRSGLIDADKYVVTSDPSYAPRWPNSHVVTGDVLGQLDALRRDRAGNLVVMGSGALIRTMLPAGLIDRLLLMVHPVVLGSGQRMFGPAENAQAFRLINASSTPTGVVVASYEARR</sequence>
<dbReference type="PANTHER" id="PTHR38011">
    <property type="entry name" value="DIHYDROFOLATE REDUCTASE FAMILY PROTEIN (AFU_ORTHOLOGUE AFUA_8G06820)"/>
    <property type="match status" value="1"/>
</dbReference>
<comment type="caution">
    <text evidence="2">The sequence shown here is derived from an EMBL/GenBank/DDBJ whole genome shotgun (WGS) entry which is preliminary data.</text>
</comment>
<dbReference type="Pfam" id="PF01872">
    <property type="entry name" value="RibD_C"/>
    <property type="match status" value="1"/>
</dbReference>
<dbReference type="InterPro" id="IPR024072">
    <property type="entry name" value="DHFR-like_dom_sf"/>
</dbReference>
<keyword evidence="3" id="KW-1185">Reference proteome</keyword>
<dbReference type="Gene3D" id="3.40.430.10">
    <property type="entry name" value="Dihydrofolate Reductase, subunit A"/>
    <property type="match status" value="1"/>
</dbReference>
<dbReference type="SUPFAM" id="SSF53597">
    <property type="entry name" value="Dihydrofolate reductase-like"/>
    <property type="match status" value="1"/>
</dbReference>
<dbReference type="PANTHER" id="PTHR38011:SF11">
    <property type="entry name" value="2,5-DIAMINO-6-RIBOSYLAMINO-4(3H)-PYRIMIDINONE 5'-PHOSPHATE REDUCTASE"/>
    <property type="match status" value="1"/>
</dbReference>
<gene>
    <name evidence="2" type="ORF">ACFQBT_04270</name>
</gene>
<dbReference type="InterPro" id="IPR050765">
    <property type="entry name" value="Riboflavin_Biosynth_HTPR"/>
</dbReference>
<dbReference type="Proteomes" id="UP001596356">
    <property type="component" value="Unassembled WGS sequence"/>
</dbReference>
<protein>
    <submittedName>
        <fullName evidence="2">Dihydrofolate reductase family protein</fullName>
    </submittedName>
</protein>
<dbReference type="InterPro" id="IPR002734">
    <property type="entry name" value="RibDG_C"/>
</dbReference>
<dbReference type="EMBL" id="JBHSWJ010000002">
    <property type="protein sequence ID" value="MFC6713105.1"/>
    <property type="molecule type" value="Genomic_DNA"/>
</dbReference>
<feature type="domain" description="Bacterial bifunctional deaminase-reductase C-terminal" evidence="1">
    <location>
        <begin position="4"/>
        <end position="184"/>
    </location>
</feature>
<evidence type="ECO:0000313" key="2">
    <source>
        <dbReference type="EMBL" id="MFC6713105.1"/>
    </source>
</evidence>